<comment type="similarity">
    <text evidence="2">Belongs to the cytidine and deoxycytidylate deaminase family.</text>
</comment>
<feature type="active site" description="Proton donor" evidence="6">
    <location>
        <position position="81"/>
    </location>
</feature>
<accession>H0UQA0</accession>
<dbReference type="PIRSF" id="PIRSF006019">
    <property type="entry name" value="dCMP_deaminase"/>
    <property type="match status" value="1"/>
</dbReference>
<keyword evidence="4" id="KW-0378">Hydrolase</keyword>
<comment type="cofactor">
    <cofactor evidence="1 7">
        <name>Zn(2+)</name>
        <dbReference type="ChEBI" id="CHEBI:29105"/>
    </cofactor>
</comment>
<evidence type="ECO:0000313" key="10">
    <source>
        <dbReference type="Proteomes" id="UP000005730"/>
    </source>
</evidence>
<dbReference type="Proteomes" id="UP000005730">
    <property type="component" value="Chromosome"/>
</dbReference>
<dbReference type="InterPro" id="IPR016192">
    <property type="entry name" value="APOBEC/CMP_deaminase_Zn-bd"/>
</dbReference>
<evidence type="ECO:0000313" key="9">
    <source>
        <dbReference type="EMBL" id="EHM10738.1"/>
    </source>
</evidence>
<dbReference type="PANTHER" id="PTHR11086:SF18">
    <property type="entry name" value="DEOXYCYTIDYLATE DEAMINASE"/>
    <property type="match status" value="1"/>
</dbReference>
<evidence type="ECO:0000256" key="7">
    <source>
        <dbReference type="PIRSR" id="PIRSR006019-2"/>
    </source>
</evidence>
<dbReference type="GO" id="GO:0006220">
    <property type="term" value="P:pyrimidine nucleotide metabolic process"/>
    <property type="evidence" value="ECO:0007669"/>
    <property type="project" value="InterPro"/>
</dbReference>
<dbReference type="HOGENOM" id="CLU_047993_2_3_0"/>
<keyword evidence="3 7" id="KW-0479">Metal-binding</keyword>
<keyword evidence="10" id="KW-1185">Reference proteome</keyword>
<name>H0UQA0_9BACT</name>
<dbReference type="PANTHER" id="PTHR11086">
    <property type="entry name" value="DEOXYCYTIDYLATE DEAMINASE-RELATED"/>
    <property type="match status" value="1"/>
</dbReference>
<dbReference type="AlphaFoldDB" id="H0UQA0"/>
<feature type="binding site" evidence="7">
    <location>
        <position position="107"/>
    </location>
    <ligand>
        <name>Zn(2+)</name>
        <dbReference type="ChEBI" id="CHEBI:29105"/>
        <note>catalytic</note>
    </ligand>
</feature>
<evidence type="ECO:0000256" key="3">
    <source>
        <dbReference type="ARBA" id="ARBA00022723"/>
    </source>
</evidence>
<dbReference type="PROSITE" id="PS51747">
    <property type="entry name" value="CYT_DCMP_DEAMINASES_2"/>
    <property type="match status" value="1"/>
</dbReference>
<dbReference type="GO" id="GO:0005737">
    <property type="term" value="C:cytoplasm"/>
    <property type="evidence" value="ECO:0007669"/>
    <property type="project" value="TreeGrafter"/>
</dbReference>
<proteinExistence type="inferred from homology"/>
<sequence length="150" mass="16214">MDTRPSWDEYFMGIAEQVATRSTCLRRSVGAVLVRDQYIVSTGYNGAPRGTAHCLEVGCLREALGIPSGQRHEICRGSHGEINAICQAAAMGVSTKGSTLYCTHEPCAFCTKALIGAGIREVVFLHPYPDELARSLRAEAGILVRVMARS</sequence>
<dbReference type="Gene3D" id="3.40.140.10">
    <property type="entry name" value="Cytidine Deaminase, domain 2"/>
    <property type="match status" value="1"/>
</dbReference>
<dbReference type="STRING" id="926567.TheveDRAFT_1620"/>
<protein>
    <submittedName>
        <fullName evidence="9">Deoxycytidylate deaminase</fullName>
    </submittedName>
</protein>
<evidence type="ECO:0000259" key="8">
    <source>
        <dbReference type="PROSITE" id="PS51747"/>
    </source>
</evidence>
<dbReference type="InterPro" id="IPR035105">
    <property type="entry name" value="Deoxycytidylate_deaminase_dom"/>
</dbReference>
<evidence type="ECO:0000256" key="4">
    <source>
        <dbReference type="ARBA" id="ARBA00022801"/>
    </source>
</evidence>
<dbReference type="GO" id="GO:0008270">
    <property type="term" value="F:zinc ion binding"/>
    <property type="evidence" value="ECO:0007669"/>
    <property type="project" value="InterPro"/>
</dbReference>
<keyword evidence="5 7" id="KW-0862">Zinc</keyword>
<feature type="binding site" evidence="7">
    <location>
        <position position="79"/>
    </location>
    <ligand>
        <name>Zn(2+)</name>
        <dbReference type="ChEBI" id="CHEBI:29105"/>
        <note>catalytic</note>
    </ligand>
</feature>
<dbReference type="eggNOG" id="COG2131">
    <property type="taxonomic scope" value="Bacteria"/>
</dbReference>
<dbReference type="Pfam" id="PF00383">
    <property type="entry name" value="dCMP_cyt_deam_1"/>
    <property type="match status" value="1"/>
</dbReference>
<dbReference type="PROSITE" id="PS00903">
    <property type="entry name" value="CYT_DCMP_DEAMINASES_1"/>
    <property type="match status" value="1"/>
</dbReference>
<dbReference type="InterPro" id="IPR015517">
    <property type="entry name" value="dCMP_deaminase-rel"/>
</dbReference>
<evidence type="ECO:0000256" key="2">
    <source>
        <dbReference type="ARBA" id="ARBA00006576"/>
    </source>
</evidence>
<evidence type="ECO:0000256" key="1">
    <source>
        <dbReference type="ARBA" id="ARBA00001947"/>
    </source>
</evidence>
<dbReference type="OrthoDB" id="9788517at2"/>
<dbReference type="CDD" id="cd01286">
    <property type="entry name" value="deoxycytidylate_deaminase"/>
    <property type="match status" value="1"/>
</dbReference>
<dbReference type="InterPro" id="IPR016473">
    <property type="entry name" value="dCMP_deaminase"/>
</dbReference>
<dbReference type="InterPro" id="IPR002125">
    <property type="entry name" value="CMP_dCMP_dom"/>
</dbReference>
<dbReference type="GO" id="GO:0004132">
    <property type="term" value="F:dCMP deaminase activity"/>
    <property type="evidence" value="ECO:0007669"/>
    <property type="project" value="InterPro"/>
</dbReference>
<dbReference type="EMBL" id="CM001377">
    <property type="protein sequence ID" value="EHM10738.1"/>
    <property type="molecule type" value="Genomic_DNA"/>
</dbReference>
<reference evidence="9 10" key="1">
    <citation type="submission" date="2011-10" db="EMBL/GenBank/DDBJ databases">
        <title>The Noncontiguous Finished genome of Thermanaerovibrio velox DSM 12556.</title>
        <authorList>
            <consortium name="US DOE Joint Genome Institute (JGI-PGF)"/>
            <person name="Lucas S."/>
            <person name="Copeland A."/>
            <person name="Lapidus A."/>
            <person name="Glavina del Rio T."/>
            <person name="Dalin E."/>
            <person name="Tice H."/>
            <person name="Bruce D."/>
            <person name="Goodwin L."/>
            <person name="Pitluck S."/>
            <person name="Peters L."/>
            <person name="Mikhailova N."/>
            <person name="Teshima H."/>
            <person name="Kyrpides N."/>
            <person name="Mavromatis K."/>
            <person name="Ivanova N."/>
            <person name="Markowitz V."/>
            <person name="Cheng J.-F."/>
            <person name="Hugenholtz P."/>
            <person name="Woyke T."/>
            <person name="Wu D."/>
            <person name="Spring S."/>
            <person name="Brambilla E.-M."/>
            <person name="Klenk H.-P."/>
            <person name="Eisen J.A."/>
        </authorList>
    </citation>
    <scope>NUCLEOTIDE SEQUENCE [LARGE SCALE GENOMIC DNA]</scope>
    <source>
        <strain evidence="9 10">DSM 12556</strain>
    </source>
</reference>
<feature type="binding site" evidence="7">
    <location>
        <position position="110"/>
    </location>
    <ligand>
        <name>Zn(2+)</name>
        <dbReference type="ChEBI" id="CHEBI:29105"/>
        <note>catalytic</note>
    </ligand>
</feature>
<organism evidence="9 10">
    <name type="scientific">Thermanaerovibrio velox DSM 12556</name>
    <dbReference type="NCBI Taxonomy" id="926567"/>
    <lineage>
        <taxon>Bacteria</taxon>
        <taxon>Thermotogati</taxon>
        <taxon>Synergistota</taxon>
        <taxon>Synergistia</taxon>
        <taxon>Synergistales</taxon>
        <taxon>Synergistaceae</taxon>
        <taxon>Thermanaerovibrio</taxon>
    </lineage>
</organism>
<dbReference type="SUPFAM" id="SSF53927">
    <property type="entry name" value="Cytidine deaminase-like"/>
    <property type="match status" value="1"/>
</dbReference>
<evidence type="ECO:0000256" key="5">
    <source>
        <dbReference type="ARBA" id="ARBA00022833"/>
    </source>
</evidence>
<feature type="domain" description="CMP/dCMP-type deaminase" evidence="8">
    <location>
        <begin position="6"/>
        <end position="139"/>
    </location>
</feature>
<gene>
    <name evidence="9" type="ORF">TheveDRAFT_1620</name>
</gene>
<dbReference type="InterPro" id="IPR016193">
    <property type="entry name" value="Cytidine_deaminase-like"/>
</dbReference>
<evidence type="ECO:0000256" key="6">
    <source>
        <dbReference type="PIRSR" id="PIRSR006019-1"/>
    </source>
</evidence>